<evidence type="ECO:0000259" key="4">
    <source>
        <dbReference type="PROSITE" id="PS51657"/>
    </source>
</evidence>
<dbReference type="SUPFAM" id="SSF53098">
    <property type="entry name" value="Ribonuclease H-like"/>
    <property type="match status" value="1"/>
</dbReference>
<dbReference type="OrthoDB" id="411823at2759"/>
<dbReference type="Gene3D" id="3.40.50.300">
    <property type="entry name" value="P-loop containing nucleotide triphosphate hydrolases"/>
    <property type="match status" value="2"/>
</dbReference>
<dbReference type="PANTHER" id="PTHR33481">
    <property type="entry name" value="REVERSE TRANSCRIPTASE"/>
    <property type="match status" value="1"/>
</dbReference>
<feature type="domain" description="RNase H type-1" evidence="3">
    <location>
        <begin position="933"/>
        <end position="1065"/>
    </location>
</feature>
<dbReference type="InterPro" id="IPR012337">
    <property type="entry name" value="RNaseH-like_sf"/>
</dbReference>
<dbReference type="InterPro" id="IPR002156">
    <property type="entry name" value="RNaseH_domain"/>
</dbReference>
<dbReference type="SUPFAM" id="SSF56219">
    <property type="entry name" value="DNase I-like"/>
    <property type="match status" value="1"/>
</dbReference>
<evidence type="ECO:0000313" key="6">
    <source>
        <dbReference type="RefSeq" id="XP_050551820.1"/>
    </source>
</evidence>
<dbReference type="CDD" id="cd09276">
    <property type="entry name" value="Rnase_HI_RT_non_LTR"/>
    <property type="match status" value="1"/>
</dbReference>
<dbReference type="Pfam" id="PF00075">
    <property type="entry name" value="RNase_H"/>
    <property type="match status" value="1"/>
</dbReference>
<dbReference type="PANTHER" id="PTHR33481:SF1">
    <property type="entry name" value="ENDONUCLEASE_EXONUCLEASE_PHOSPHATASE DOMAIN-CONTAINING PROTEIN-RELATED"/>
    <property type="match status" value="1"/>
</dbReference>
<proteinExistence type="predicted"/>
<reference evidence="6" key="1">
    <citation type="submission" date="2025-08" db="UniProtKB">
        <authorList>
            <consortium name="RefSeq"/>
        </authorList>
    </citation>
    <scope>IDENTIFICATION</scope>
    <source>
        <tissue evidence="6">Whole larval tissue</tissue>
    </source>
</reference>
<dbReference type="CDD" id="cd01650">
    <property type="entry name" value="RT_nLTR_like"/>
    <property type="match status" value="1"/>
</dbReference>
<dbReference type="GO" id="GO:0005524">
    <property type="term" value="F:ATP binding"/>
    <property type="evidence" value="ECO:0007669"/>
    <property type="project" value="InterPro"/>
</dbReference>
<dbReference type="InterPro" id="IPR027351">
    <property type="entry name" value="(+)RNA_virus_helicase_core_dom"/>
</dbReference>
<dbReference type="Proteomes" id="UP000829999">
    <property type="component" value="Chromosome 9"/>
</dbReference>
<dbReference type="Gene3D" id="3.60.10.10">
    <property type="entry name" value="Endonuclease/exonuclease/phosphatase"/>
    <property type="match status" value="1"/>
</dbReference>
<feature type="domain" description="(+)RNA virus helicase C-terminal" evidence="4">
    <location>
        <begin position="1653"/>
        <end position="1973"/>
    </location>
</feature>
<dbReference type="GO" id="GO:0003676">
    <property type="term" value="F:nucleic acid binding"/>
    <property type="evidence" value="ECO:0007669"/>
    <property type="project" value="InterPro"/>
</dbReference>
<feature type="compositionally biased region" description="Low complexity" evidence="1">
    <location>
        <begin position="1501"/>
        <end position="1516"/>
    </location>
</feature>
<evidence type="ECO:0000259" key="2">
    <source>
        <dbReference type="PROSITE" id="PS50878"/>
    </source>
</evidence>
<keyword evidence="5" id="KW-1185">Reference proteome</keyword>
<dbReference type="RefSeq" id="XP_050551820.1">
    <property type="nucleotide sequence ID" value="XM_050695863.1"/>
</dbReference>
<dbReference type="Gene3D" id="3.30.420.10">
    <property type="entry name" value="Ribonuclease H-like superfamily/Ribonuclease H"/>
    <property type="match status" value="1"/>
</dbReference>
<dbReference type="PROSITE" id="PS50878">
    <property type="entry name" value="RT_POL"/>
    <property type="match status" value="1"/>
</dbReference>
<sequence length="1989" mass="220860">MHIIQANLHRSKLATIELIQAAARKGISLALVQEPYVGNTGEMKQYPGARIIQCTINRQKPVKAAVIVFSDRLRVIHDPQLVTETEAAVLVTSGSLQLGVISVYLEGDQDINLNLVRLKESIPKLRTKNLIVAGDVNAWSPWWGSSYENQRGADYNSFLNEMDLHILNTGDTPTFEALRRDRFYTSIVDVTTCSTSLLARVENWTVDRGLTTSDHNAITFDLQLQKELEIIKPVTTRIYYTKKANWNQFKSQLRTSLSEKKITPQKIMSVQSSGELETMVTAYINAITEACEKAIPKIRAKKGKCKPPWWTDSLEDLKTDVLRKKRRIRNAAPSRKQFVIDEYIQAKEAYTSKADEEQTRSWKEFCTTQKMKSMWDGVYRIIRKTTKHQEDALLRNAEGATLSPAKSAELLAKTFYPDDSENTDDSHHAALRKLADGRNLDEITELSENDPLFSQAEVDLVLNALNCKKAPGTDGLTADICTAAIQCERELFLAIANTCLERAHFPTQWKSAHVIILRKPGKEDYTHPKSYRPIGLLSVFGKIVEKLMIGRIQWHIFPTLHKNQYGFLPQRGTEDALYDLVERVKTEIDSKNIVILVSLDIEGAFDNAWWPSLKQQLIARKCPRNLYALVNSYLSERKIKVNYAGASSEKGTNKGCVQGSVGGPTFWNLILDSLLHRLTSEGVYCQAFADDVVLLFSSHKVSVLEQSVNSTLEIVTTWGASNKLKFGASKTNAMLLTRKLAFSPPDLYMSGTRLNLVDQIKLLGLTIDRKLTFKPHISETCKKAADIYKQLARAAKVTWGLNGEITRTIYVAVIEPIVLYAANVWAPVTELELIKKQLNALQRGFAQKICRAYRTVSLTSATVLSGTIPLDLRVQESASLYRTKRGFSHDYLPPGKELERDVPYLDQPHPSKLISINYELLENDGSESSLIGEIAGPHIYTDGSKIDGGVGSALTWWEGGRESAFSKFSLDSSCTVFQSELYALNRATKMAEDNRESRVNIMSDSRSSLDVLKNPRVTHQLAKGIKQCIENIREQGREVRFYWLRAHVGTAGNERADELAKAAAKTKDNTTADYCKVPMSYVKKKIRDETIRKWQDRYTTSTTGQVTKSFLPNVNEAYRLVRSTKLTPAQVQALTGHGGIAEYLHRFKLKESAGCECDSTISESVWHIILDCPRFLAARTNLEHQIDANLDASKLSSILTDDTKRPHFLEYIDIIFRRAAERNSTLKNRNPATTNLDSQTSSTTAVSGISRATITDLPTIGERQILLHGEHGAKGIRIRGVALFMSTGSERLGIAFCNTAHQKWLTISPGLASLLNGSTFKTSMRRRVFEALPEIKLVGQSCRLLRTRNKTIAMFSGVDAMTCFEQACKVLSGIGKWGQVEGVQSRVISVDAAVVASEKGKIADLMGCVQASEYHEVIVYEARGEDLSFLRKPVQDPPSVGSLSGSERLQQRHLEQSALQQQQRNAERQHKERASRSNLWAITSAICTAAGIISSPFRRGASGSAHGGSHVAQAHSTQSRSPPTRAAMGHVCPPKLRHAATPRDHIINAFLEFIAVIEATKQVNQRTCKTILQAYLQGNELLLNDRLEAAEAVIYDNSTSKVLRGASISRSMAAYNATAGFVSLDEKESDQRGVVKFRTPPEDSLVVVARCTRIMLDDGILKMAKSISESGPEGVLFGGWDTPTFHWTNGVPGCGKTTWIIDQFEAESDLIVTTTTEAANDLRDKLSCRIGGMVKSKVRTMASILVNGFKEQESCHRMMVDEALMNHFGAIVMAARITQAKEVLLIGDVNQLPFIDRDNLFPLIYTRPTHIVAISQELLCTHRNPMDVAYALGAVYCGIYSARSNVRSLDLKSFSGTQIPKSSPNTLYLVHTQAEKESLKNQGYGSGAGSRVLTVHEAQGLSCAAVVVVNTAQRKQRIHDSVPHAVVAISRHTDSCVYYTDVSDDAISKFIRRAAGESEQGILDYNLKMAIRNRDATVVGALLGGEGSL</sequence>
<evidence type="ECO:0000313" key="5">
    <source>
        <dbReference type="Proteomes" id="UP000829999"/>
    </source>
</evidence>
<dbReference type="InterPro" id="IPR043502">
    <property type="entry name" value="DNA/RNA_pol_sf"/>
</dbReference>
<dbReference type="GO" id="GO:0004523">
    <property type="term" value="F:RNA-DNA hybrid ribonuclease activity"/>
    <property type="evidence" value="ECO:0007669"/>
    <property type="project" value="InterPro"/>
</dbReference>
<dbReference type="InterPro" id="IPR036691">
    <property type="entry name" value="Endo/exonu/phosph_ase_sf"/>
</dbReference>
<accession>A0A9R0EVP5</accession>
<evidence type="ECO:0000256" key="1">
    <source>
        <dbReference type="SAM" id="MobiDB-lite"/>
    </source>
</evidence>
<dbReference type="GeneID" id="126911039"/>
<dbReference type="Pfam" id="PF00078">
    <property type="entry name" value="RVT_1"/>
    <property type="match status" value="1"/>
</dbReference>
<dbReference type="CDD" id="cd09077">
    <property type="entry name" value="R1-I-EN"/>
    <property type="match status" value="1"/>
</dbReference>
<dbReference type="SUPFAM" id="SSF52540">
    <property type="entry name" value="P-loop containing nucleoside triphosphate hydrolases"/>
    <property type="match status" value="2"/>
</dbReference>
<dbReference type="PROSITE" id="PS51657">
    <property type="entry name" value="PSRV_HELICASE"/>
    <property type="match status" value="1"/>
</dbReference>
<feature type="region of interest" description="Disordered" evidence="1">
    <location>
        <begin position="1431"/>
        <end position="1450"/>
    </location>
</feature>
<dbReference type="InterPro" id="IPR000477">
    <property type="entry name" value="RT_dom"/>
</dbReference>
<feature type="domain" description="Reverse transcriptase" evidence="2">
    <location>
        <begin position="498"/>
        <end position="767"/>
    </location>
</feature>
<evidence type="ECO:0000259" key="3">
    <source>
        <dbReference type="PROSITE" id="PS50879"/>
    </source>
</evidence>
<dbReference type="InterPro" id="IPR036397">
    <property type="entry name" value="RNaseH_sf"/>
</dbReference>
<organism evidence="5 6">
    <name type="scientific">Spodoptera frugiperda</name>
    <name type="common">Fall armyworm</name>
    <dbReference type="NCBI Taxonomy" id="7108"/>
    <lineage>
        <taxon>Eukaryota</taxon>
        <taxon>Metazoa</taxon>
        <taxon>Ecdysozoa</taxon>
        <taxon>Arthropoda</taxon>
        <taxon>Hexapoda</taxon>
        <taxon>Insecta</taxon>
        <taxon>Pterygota</taxon>
        <taxon>Neoptera</taxon>
        <taxon>Endopterygota</taxon>
        <taxon>Lepidoptera</taxon>
        <taxon>Glossata</taxon>
        <taxon>Ditrysia</taxon>
        <taxon>Noctuoidea</taxon>
        <taxon>Noctuidae</taxon>
        <taxon>Amphipyrinae</taxon>
        <taxon>Spodoptera</taxon>
    </lineage>
</organism>
<dbReference type="Pfam" id="PF14529">
    <property type="entry name" value="Exo_endo_phos_2"/>
    <property type="match status" value="1"/>
</dbReference>
<dbReference type="Pfam" id="PF01443">
    <property type="entry name" value="Viral_helicase1"/>
    <property type="match status" value="1"/>
</dbReference>
<protein>
    <submittedName>
        <fullName evidence="6">Uncharacterized protein LOC126911039</fullName>
    </submittedName>
</protein>
<feature type="region of interest" description="Disordered" evidence="1">
    <location>
        <begin position="1501"/>
        <end position="1527"/>
    </location>
</feature>
<dbReference type="SUPFAM" id="SSF56672">
    <property type="entry name" value="DNA/RNA polymerases"/>
    <property type="match status" value="1"/>
</dbReference>
<name>A0A9R0EVP5_SPOFR</name>
<dbReference type="GO" id="GO:0042575">
    <property type="term" value="C:DNA polymerase complex"/>
    <property type="evidence" value="ECO:0007669"/>
    <property type="project" value="UniProtKB-ARBA"/>
</dbReference>
<dbReference type="InterPro" id="IPR005135">
    <property type="entry name" value="Endo/exonuclease/phosphatase"/>
</dbReference>
<feature type="compositionally biased region" description="Basic and acidic residues" evidence="1">
    <location>
        <begin position="1465"/>
        <end position="1475"/>
    </location>
</feature>
<gene>
    <name evidence="6" type="primary">LOC126911039</name>
</gene>
<dbReference type="GO" id="GO:0071897">
    <property type="term" value="P:DNA biosynthetic process"/>
    <property type="evidence" value="ECO:0007669"/>
    <property type="project" value="UniProtKB-ARBA"/>
</dbReference>
<dbReference type="PROSITE" id="PS50879">
    <property type="entry name" value="RNASE_H_1"/>
    <property type="match status" value="1"/>
</dbReference>
<dbReference type="InterPro" id="IPR027417">
    <property type="entry name" value="P-loop_NTPase"/>
</dbReference>
<feature type="region of interest" description="Disordered" evidence="1">
    <location>
        <begin position="1455"/>
        <end position="1475"/>
    </location>
</feature>